<name>C1N2V4_MICPC</name>
<dbReference type="PANTHER" id="PTHR12925">
    <property type="entry name" value="HIKESHI FAMILY MEMBER"/>
    <property type="match status" value="1"/>
</dbReference>
<dbReference type="GO" id="GO:0005829">
    <property type="term" value="C:cytosol"/>
    <property type="evidence" value="ECO:0007669"/>
    <property type="project" value="TreeGrafter"/>
</dbReference>
<dbReference type="GO" id="GO:0061608">
    <property type="term" value="F:nuclear import signal receptor activity"/>
    <property type="evidence" value="ECO:0007669"/>
    <property type="project" value="TreeGrafter"/>
</dbReference>
<accession>C1N2V4</accession>
<dbReference type="EMBL" id="GG663745">
    <property type="protein sequence ID" value="EEH53656.1"/>
    <property type="molecule type" value="Genomic_DNA"/>
</dbReference>
<keyword evidence="3" id="KW-1185">Reference proteome</keyword>
<gene>
    <name evidence="2" type="ORF">MICPUCDRAFT_51670</name>
</gene>
<reference evidence="2 3" key="1">
    <citation type="journal article" date="2009" name="Science">
        <title>Green evolution and dynamic adaptations revealed by genomes of the marine picoeukaryotes Micromonas.</title>
        <authorList>
            <person name="Worden A.Z."/>
            <person name="Lee J.H."/>
            <person name="Mock T."/>
            <person name="Rouze P."/>
            <person name="Simmons M.P."/>
            <person name="Aerts A.L."/>
            <person name="Allen A.E."/>
            <person name="Cuvelier M.L."/>
            <person name="Derelle E."/>
            <person name="Everett M.V."/>
            <person name="Foulon E."/>
            <person name="Grimwood J."/>
            <person name="Gundlach H."/>
            <person name="Henrissat B."/>
            <person name="Napoli C."/>
            <person name="McDonald S.M."/>
            <person name="Parker M.S."/>
            <person name="Rombauts S."/>
            <person name="Salamov A."/>
            <person name="Von Dassow P."/>
            <person name="Badger J.H."/>
            <person name="Coutinho P.M."/>
            <person name="Demir E."/>
            <person name="Dubchak I."/>
            <person name="Gentemann C."/>
            <person name="Eikrem W."/>
            <person name="Gready J.E."/>
            <person name="John U."/>
            <person name="Lanier W."/>
            <person name="Lindquist E.A."/>
            <person name="Lucas S."/>
            <person name="Mayer K.F."/>
            <person name="Moreau H."/>
            <person name="Not F."/>
            <person name="Otillar R."/>
            <person name="Panaud O."/>
            <person name="Pangilinan J."/>
            <person name="Paulsen I."/>
            <person name="Piegu B."/>
            <person name="Poliakov A."/>
            <person name="Robbens S."/>
            <person name="Schmutz J."/>
            <person name="Toulza E."/>
            <person name="Wyss T."/>
            <person name="Zelensky A."/>
            <person name="Zhou K."/>
            <person name="Armbrust E.V."/>
            <person name="Bhattacharya D."/>
            <person name="Goodenough U.W."/>
            <person name="Van de Peer Y."/>
            <person name="Grigoriev I.V."/>
        </authorList>
    </citation>
    <scope>NUCLEOTIDE SEQUENCE [LARGE SCALE GENOMIC DNA]</scope>
    <source>
        <strain evidence="2 3">CCMP1545</strain>
    </source>
</reference>
<dbReference type="OMA" id="MPLLDQW"/>
<evidence type="ECO:0000259" key="1">
    <source>
        <dbReference type="Pfam" id="PF21057"/>
    </source>
</evidence>
<dbReference type="eggNOG" id="KOG4067">
    <property type="taxonomic scope" value="Eukaryota"/>
</dbReference>
<dbReference type="AlphaFoldDB" id="C1N2V4"/>
<protein>
    <submittedName>
        <fullName evidence="2">Predicted protein</fullName>
    </submittedName>
</protein>
<dbReference type="GeneID" id="9687384"/>
<organism evidence="3">
    <name type="scientific">Micromonas pusilla (strain CCMP1545)</name>
    <name type="common">Picoplanktonic green alga</name>
    <dbReference type="NCBI Taxonomy" id="564608"/>
    <lineage>
        <taxon>Eukaryota</taxon>
        <taxon>Viridiplantae</taxon>
        <taxon>Chlorophyta</taxon>
        <taxon>Mamiellophyceae</taxon>
        <taxon>Mamiellales</taxon>
        <taxon>Mamiellaceae</taxon>
        <taxon>Micromonas</taxon>
    </lineage>
</organism>
<sequence length="200" mass="22269">MALVPSSAPASPLFGVAFVRKSFVIPSDAFARADATHWTLDLRRYVPPGVPYGDVRDVCLFIPDGNVLDAHSALALYVQAGTSAWEYRGCVSNVSPSEVFPLQWPQLADGSLPECAQIGVSIEPLAEVAGKEQIVLGSKEEFARRVAMDLFRYMESFQAATQVSQEHMVVPMNVLDRWFNKFQTKFRLDPNFLTRQKEQS</sequence>
<dbReference type="Pfam" id="PF21057">
    <property type="entry name" value="Hikeshi-like_C"/>
    <property type="match status" value="1"/>
</dbReference>
<dbReference type="KEGG" id="mpp:MICPUCDRAFT_51670"/>
<dbReference type="Proteomes" id="UP000001876">
    <property type="component" value="Unassembled WGS sequence"/>
</dbReference>
<dbReference type="STRING" id="564608.C1N2V4"/>
<proteinExistence type="predicted"/>
<feature type="domain" description="Hikeshi-like C-terminal" evidence="1">
    <location>
        <begin position="140"/>
        <end position="194"/>
    </location>
</feature>
<evidence type="ECO:0000313" key="3">
    <source>
        <dbReference type="Proteomes" id="UP000001876"/>
    </source>
</evidence>
<dbReference type="RefSeq" id="XP_003061944.1">
    <property type="nucleotide sequence ID" value="XM_003061898.1"/>
</dbReference>
<dbReference type="InterPro" id="IPR048364">
    <property type="entry name" value="Hikeshi-like_C"/>
</dbReference>
<dbReference type="GO" id="GO:0006606">
    <property type="term" value="P:protein import into nucleus"/>
    <property type="evidence" value="ECO:0007669"/>
    <property type="project" value="TreeGrafter"/>
</dbReference>
<dbReference type="GO" id="GO:0005634">
    <property type="term" value="C:nucleus"/>
    <property type="evidence" value="ECO:0007669"/>
    <property type="project" value="TreeGrafter"/>
</dbReference>
<dbReference type="OrthoDB" id="10248398at2759"/>
<evidence type="ECO:0000313" key="2">
    <source>
        <dbReference type="EMBL" id="EEH53656.1"/>
    </source>
</evidence>
<dbReference type="InterPro" id="IPR031318">
    <property type="entry name" value="OPI10"/>
</dbReference>
<dbReference type="PANTHER" id="PTHR12925:SF0">
    <property type="entry name" value="PROTEIN HIKESHI"/>
    <property type="match status" value="1"/>
</dbReference>